<comment type="subcellular location">
    <subcellularLocation>
        <location evidence="1">Nucleus</location>
    </subcellularLocation>
</comment>
<gene>
    <name evidence="10 11" type="primary">LOC109074206</name>
</gene>
<evidence type="ECO:0000313" key="10">
    <source>
        <dbReference type="RefSeq" id="XP_042596902.1"/>
    </source>
</evidence>
<evidence type="ECO:0000256" key="8">
    <source>
        <dbReference type="SAM" id="MobiDB-lite"/>
    </source>
</evidence>
<dbReference type="KEGG" id="ccar:109074206"/>
<feature type="domain" description="C2H2-type" evidence="9">
    <location>
        <begin position="941"/>
        <end position="968"/>
    </location>
</feature>
<reference evidence="10 11" key="1">
    <citation type="submission" date="2025-04" db="UniProtKB">
        <authorList>
            <consortium name="RefSeq"/>
        </authorList>
    </citation>
    <scope>IDENTIFICATION</scope>
    <source>
        <tissue evidence="10 11">Muscle</tissue>
    </source>
</reference>
<keyword evidence="3" id="KW-0677">Repeat</keyword>
<feature type="domain" description="C2H2-type" evidence="9">
    <location>
        <begin position="996"/>
        <end position="1023"/>
    </location>
</feature>
<evidence type="ECO:0000313" key="11">
    <source>
        <dbReference type="RefSeq" id="XP_042596903.1"/>
    </source>
</evidence>
<name>A0A9R0AFK0_CYPCA</name>
<dbReference type="SMR" id="A0A9R0AFK0"/>
<protein>
    <submittedName>
        <fullName evidence="10 11">Uncharacterized protein LOC109074206</fullName>
    </submittedName>
</protein>
<evidence type="ECO:0000256" key="3">
    <source>
        <dbReference type="ARBA" id="ARBA00022737"/>
    </source>
</evidence>
<accession>A0A9R0AFK0</accession>
<dbReference type="OrthoDB" id="10069600at2759"/>
<dbReference type="InterPro" id="IPR050888">
    <property type="entry name" value="ZnF_C2H2-type_TF"/>
</dbReference>
<evidence type="ECO:0000256" key="5">
    <source>
        <dbReference type="ARBA" id="ARBA00022833"/>
    </source>
</evidence>
<keyword evidence="2" id="KW-0479">Metal-binding</keyword>
<evidence type="ECO:0000256" key="2">
    <source>
        <dbReference type="ARBA" id="ARBA00022723"/>
    </source>
</evidence>
<evidence type="ECO:0000256" key="7">
    <source>
        <dbReference type="PROSITE-ProRule" id="PRU00042"/>
    </source>
</evidence>
<dbReference type="RefSeq" id="XP_042596903.1">
    <property type="nucleotide sequence ID" value="XM_042740969.1"/>
</dbReference>
<feature type="domain" description="C2H2-type" evidence="9">
    <location>
        <begin position="969"/>
        <end position="995"/>
    </location>
</feature>
<evidence type="ECO:0000259" key="9">
    <source>
        <dbReference type="PROSITE" id="PS50157"/>
    </source>
</evidence>
<feature type="region of interest" description="Disordered" evidence="8">
    <location>
        <begin position="545"/>
        <end position="622"/>
    </location>
</feature>
<organism evidence="10">
    <name type="scientific">Cyprinus carpio</name>
    <name type="common">Common carp</name>
    <dbReference type="NCBI Taxonomy" id="7962"/>
    <lineage>
        <taxon>Eukaryota</taxon>
        <taxon>Metazoa</taxon>
        <taxon>Chordata</taxon>
        <taxon>Craniata</taxon>
        <taxon>Vertebrata</taxon>
        <taxon>Euteleostomi</taxon>
        <taxon>Actinopterygii</taxon>
        <taxon>Neopterygii</taxon>
        <taxon>Teleostei</taxon>
        <taxon>Ostariophysi</taxon>
        <taxon>Cypriniformes</taxon>
        <taxon>Cyprinidae</taxon>
        <taxon>Cyprininae</taxon>
        <taxon>Cyprinus</taxon>
    </lineage>
</organism>
<keyword evidence="6" id="KW-0539">Nucleus</keyword>
<dbReference type="GO" id="GO:0008270">
    <property type="term" value="F:zinc ion binding"/>
    <property type="evidence" value="ECO:0007669"/>
    <property type="project" value="UniProtKB-KW"/>
</dbReference>
<dbReference type="Proteomes" id="UP001155660">
    <property type="component" value="Chromosome B16"/>
</dbReference>
<sequence length="1070" mass="120546">MEILPFEEVERVAGAKVQLQQGGVTGIQQHGYCNIISTPLQGFSEDSSDEDDHMAPLASKSEEGSVCCVCGENIPLLNKLIEHFKTHTAEVSCHLCWTKFGSVMSLALHLKNSHPRKSFMCGICRTLFRCTWHLNGHMEKHRKDAMEVKPMVKMEQTEEISIKESIRYTDMRKITLRDHSYCVSDHAVINDTYNAIQKRIDNDTNSTNQVSHIKTQIERLPIIDKQNDTLSFSSCPSNQSEQEHLSFKLKEENEDEDGLGETAACEVVTEEEIGLMEDDESTDTDDDVNAIPPNIRDVTGYYNIISTPLQGFSEDSSDEDDHMAPLASKSEEGSVCCVCGENIPLLNKLIEHFKTHTAEVSCHLCWTKFRSVMLLALHLKNAHPRKSFMCGICRTLFRCTWNLNGHMEKHRKDAMEVKPMVKMEQTKEISIKESIRYTDMRKITLRDHSYCVSDHAVINDTCNAIQKRIDNDTNSTNQVSHIKTQIERLPIIDKQNDTLSFSSCPSNQSEQEHLSFKLKEENEDEDGLGETAPCEVAAEEEIGLMEDDESTDTDDDVNTDSLPPGDTAYNPDEDFSSEPDDSDSRSSIYGRHRKKKRQKKQTPDSKRPANRNLESVDTAEKSGFQSDSPFCSYGKFAHLEKDMDDCRNKLRLACCLCNMVCKNEELLLKHTTEKHSAAGYICAYCHSVFPRLDRFKNHVCLRRPTVGMNLPATLVTQLPVVPLSGQVRPSAPALYTNQNSIKLIKIAQTVNKISLAPDPPHLTLQQLLKTTPLVPAKTTDLVPQFVAVPQTLIRPHFPQSSCVARPKVPILIPSVVHPLMPNLARMTLRIPSPSNPPFPSQVVVSFSPTVNVSAPCLVSANRPVLRQTPLANIRPLPVNVPLMTSVTCPTLVSALTEHNQPQIPPAKVQAPLKIVAMFVNQSRDLALQKGLEQSWRSKTIFPCRHCGAVSRQPSLKVRHRYLHRGSRLYRCQCGRSFQRQLHLLRHQVQHAESVRFVCAQCGNTFEGAHKLTWHKRKHRNGKQCVKKKCKAAFDCSCGQMFKRPSALLWHMLKNSKLSKPTQKNSQSVSV</sequence>
<evidence type="ECO:0000256" key="1">
    <source>
        <dbReference type="ARBA" id="ARBA00004123"/>
    </source>
</evidence>
<dbReference type="RefSeq" id="XP_042596902.1">
    <property type="nucleotide sequence ID" value="XM_042740968.1"/>
</dbReference>
<feature type="region of interest" description="Disordered" evidence="8">
    <location>
        <begin position="497"/>
        <end position="532"/>
    </location>
</feature>
<feature type="compositionally biased region" description="Acidic residues" evidence="8">
    <location>
        <begin position="571"/>
        <end position="581"/>
    </location>
</feature>
<dbReference type="PANTHER" id="PTHR24406">
    <property type="entry name" value="TRANSCRIPTIONAL REPRESSOR CTCFL-RELATED"/>
    <property type="match status" value="1"/>
</dbReference>
<evidence type="ECO:0000256" key="4">
    <source>
        <dbReference type="ARBA" id="ARBA00022771"/>
    </source>
</evidence>
<feature type="compositionally biased region" description="Polar residues" evidence="8">
    <location>
        <begin position="497"/>
        <end position="509"/>
    </location>
</feature>
<dbReference type="GeneID" id="109074206"/>
<dbReference type="InterPro" id="IPR013087">
    <property type="entry name" value="Znf_C2H2_type"/>
</dbReference>
<dbReference type="PROSITE" id="PS00028">
    <property type="entry name" value="ZINC_FINGER_C2H2_1"/>
    <property type="match status" value="7"/>
</dbReference>
<keyword evidence="5" id="KW-0862">Zinc</keyword>
<dbReference type="PROSITE" id="PS50157">
    <property type="entry name" value="ZINC_FINGER_C2H2_2"/>
    <property type="match status" value="5"/>
</dbReference>
<dbReference type="SMART" id="SM00355">
    <property type="entry name" value="ZnF_C2H2"/>
    <property type="match status" value="11"/>
</dbReference>
<dbReference type="GO" id="GO:0005634">
    <property type="term" value="C:nucleus"/>
    <property type="evidence" value="ECO:0007669"/>
    <property type="project" value="UniProtKB-SubCell"/>
</dbReference>
<proteinExistence type="predicted"/>
<keyword evidence="4 7" id="KW-0863">Zinc-finger</keyword>
<dbReference type="AlphaFoldDB" id="A0A9R0AFK0"/>
<feature type="domain" description="C2H2-type" evidence="9">
    <location>
        <begin position="334"/>
        <end position="361"/>
    </location>
</feature>
<feature type="compositionally biased region" description="Basic residues" evidence="8">
    <location>
        <begin position="590"/>
        <end position="600"/>
    </location>
</feature>
<feature type="compositionally biased region" description="Acidic residues" evidence="8">
    <location>
        <begin position="545"/>
        <end position="558"/>
    </location>
</feature>
<feature type="compositionally biased region" description="Basic and acidic residues" evidence="8">
    <location>
        <begin position="510"/>
        <end position="520"/>
    </location>
</feature>
<evidence type="ECO:0000256" key="6">
    <source>
        <dbReference type="ARBA" id="ARBA00023242"/>
    </source>
</evidence>
<feature type="domain" description="C2H2-type" evidence="9">
    <location>
        <begin position="65"/>
        <end position="92"/>
    </location>
</feature>